<feature type="domain" description="Fungal-type protein kinase" evidence="2">
    <location>
        <begin position="665"/>
        <end position="805"/>
    </location>
</feature>
<dbReference type="Proteomes" id="UP000008063">
    <property type="component" value="Unassembled WGS sequence"/>
</dbReference>
<feature type="compositionally biased region" description="Low complexity" evidence="1">
    <location>
        <begin position="120"/>
        <end position="131"/>
    </location>
</feature>
<dbReference type="EMBL" id="GL945483">
    <property type="protein sequence ID" value="EGN97052.1"/>
    <property type="molecule type" value="Genomic_DNA"/>
</dbReference>
<sequence>MPFKSSASRGLLSCRRSRQVVIPDSEEERELAGGNKTVTQHLHCHPNFDTGAGKLRQNCREQLGCHQSCQLNIVKSWANNIANKADSLKATGSLPDNSSKSMLSPITGLKESRKTASTALTSISSTTSSHTVNHDDDNNLVYQPGSFVDSDSDEADEHRDLKGKKNPPTSCWLDTSKNPWNLNDPKVLATMQAIWDIVYPDITYQISMNCPVYCVPGQQVYEWRNGLSSSAQAMLEHLLDSMSDFKSKEALLDGAVGSPKRNRKEKCLQVSKHPSNVLFRKVPAQGSMASTGLCQGQLAAKNLAMATLNHPSFLEGFPIRRHGTPPTKPKFNTFLFKGPKQYYHTIMDPLIKAEAAPLKSYCAIEDMLHILFPLSELFPSMPGALPQENPLFTAFKCLRQGGLYSSESGKWTAASSCPYLTKPWSPGSEGEVADFLNYLVHRVDQLVDSGTFKRSRWWTSAYAVQAVGDAGGKRRPDLIFISSSDTSYPPKLPPASMRNADSLGELKDREENKASFDKVHKQLMGRLSFVRAAQDRHIYTLGLSIRGSSFTLLYMDQGGSIITFELNLHQQPTLFLHLLLGFSHGSDKCLGYDTGANPNYVRVSALGELKVHCILFISDSIHGRGTVVRRAQIPILRRSDDPWILRLKGHKMAMATSVSGQVPVKVLHRDGSISNSLIMDQALSDWPPLKAPEGCAPPNTHIWRGLLADWGFAAVFEDTEELAEHSDNSNEHSNDVSEDSDQDDHYFGLKSGDVQKLQELLSKEGWQGTEPFMAVEVQNAQPGDWIQHTAHHDLESFYYVLLAMCVLMVKPYEIKDADAKEKDDIKKWLNPEFTSMFTRSDAAFHKYQTIEDFLKRMCKGDQWKYGKHSSFLILQPNKMLVNRNTPHPCPASCGRSFSDTRALNTHLGSARSCAWYRKGKLREILTQQDGDLERQGLLVEENLDNPYGPPHPFQEESIGDAVEDIEEDLFVFSPLKQPEQEDLEPGEAAEILHPTAGQIICMDHTLHERWRKDFEGARGAVDDYGDVDMDNNFPVASGPQDTRFFPFASETDWRVACWAIQDVIGYKSFDRLLTIPGVKERLGLSYHNIRGLHKIVDSGIPSRADWMSKTIAFPDAPDDKHLIHYRDILSAIRSLLGNPAHAKHIVYKLKKIFSNAQKENRIYNEMWTGKWWHAIQARLPKHATHVKRKVIQSAETIS</sequence>
<name>F8Q4J7_SERL3</name>
<evidence type="ECO:0000313" key="3">
    <source>
        <dbReference type="EMBL" id="EGN97052.1"/>
    </source>
</evidence>
<dbReference type="InterPro" id="IPR041078">
    <property type="entry name" value="Plavaka"/>
</dbReference>
<dbReference type="PANTHER" id="PTHR38248">
    <property type="entry name" value="FUNK1 6"/>
    <property type="match status" value="1"/>
</dbReference>
<dbReference type="HOGENOM" id="CLU_271067_0_0_1"/>
<dbReference type="AlphaFoldDB" id="F8Q4J7"/>
<evidence type="ECO:0000259" key="2">
    <source>
        <dbReference type="Pfam" id="PF17667"/>
    </source>
</evidence>
<evidence type="ECO:0000313" key="4">
    <source>
        <dbReference type="Proteomes" id="UP000008063"/>
    </source>
</evidence>
<gene>
    <name evidence="3" type="ORF">SERLA73DRAFT_154399</name>
</gene>
<dbReference type="Pfam" id="PF17667">
    <property type="entry name" value="Pkinase_fungal"/>
    <property type="match status" value="2"/>
</dbReference>
<dbReference type="InParanoid" id="F8Q4J7"/>
<feature type="region of interest" description="Disordered" evidence="1">
    <location>
        <begin position="120"/>
        <end position="172"/>
    </location>
</feature>
<dbReference type="Gene3D" id="1.10.510.10">
    <property type="entry name" value="Transferase(Phosphotransferase) domain 1"/>
    <property type="match status" value="1"/>
</dbReference>
<dbReference type="InterPro" id="IPR040976">
    <property type="entry name" value="Pkinase_fungal"/>
</dbReference>
<feature type="region of interest" description="Disordered" evidence="1">
    <location>
        <begin position="721"/>
        <end position="745"/>
    </location>
</feature>
<dbReference type="eggNOG" id="ENOG502R100">
    <property type="taxonomic scope" value="Eukaryota"/>
</dbReference>
<proteinExistence type="predicted"/>
<keyword evidence="4" id="KW-1185">Reference proteome</keyword>
<dbReference type="Pfam" id="PF18759">
    <property type="entry name" value="Plavaka"/>
    <property type="match status" value="1"/>
</dbReference>
<protein>
    <recommendedName>
        <fullName evidence="2">Fungal-type protein kinase domain-containing protein</fullName>
    </recommendedName>
</protein>
<feature type="compositionally biased region" description="Basic and acidic residues" evidence="1">
    <location>
        <begin position="722"/>
        <end position="735"/>
    </location>
</feature>
<evidence type="ECO:0000256" key="1">
    <source>
        <dbReference type="SAM" id="MobiDB-lite"/>
    </source>
</evidence>
<dbReference type="PANTHER" id="PTHR38248:SF2">
    <property type="entry name" value="FUNK1 11"/>
    <property type="match status" value="1"/>
</dbReference>
<organism evidence="4">
    <name type="scientific">Serpula lacrymans var. lacrymans (strain S7.3)</name>
    <name type="common">Dry rot fungus</name>
    <dbReference type="NCBI Taxonomy" id="936435"/>
    <lineage>
        <taxon>Eukaryota</taxon>
        <taxon>Fungi</taxon>
        <taxon>Dikarya</taxon>
        <taxon>Basidiomycota</taxon>
        <taxon>Agaricomycotina</taxon>
        <taxon>Agaricomycetes</taxon>
        <taxon>Agaricomycetidae</taxon>
        <taxon>Boletales</taxon>
        <taxon>Coniophorineae</taxon>
        <taxon>Serpulaceae</taxon>
        <taxon>Serpula</taxon>
    </lineage>
</organism>
<accession>F8Q4J7</accession>
<feature type="domain" description="Fungal-type protein kinase" evidence="2">
    <location>
        <begin position="476"/>
        <end position="632"/>
    </location>
</feature>
<reference evidence="4" key="1">
    <citation type="journal article" date="2011" name="Science">
        <title>The plant cell wall-decomposing machinery underlies the functional diversity of forest fungi.</title>
        <authorList>
            <person name="Eastwood D.C."/>
            <person name="Floudas D."/>
            <person name="Binder M."/>
            <person name="Majcherczyk A."/>
            <person name="Schneider P."/>
            <person name="Aerts A."/>
            <person name="Asiegbu F.O."/>
            <person name="Baker S.E."/>
            <person name="Barry K."/>
            <person name="Bendiksby M."/>
            <person name="Blumentritt M."/>
            <person name="Coutinho P.M."/>
            <person name="Cullen D."/>
            <person name="de Vries R.P."/>
            <person name="Gathman A."/>
            <person name="Goodell B."/>
            <person name="Henrissat B."/>
            <person name="Ihrmark K."/>
            <person name="Kauserud H."/>
            <person name="Kohler A."/>
            <person name="LaButti K."/>
            <person name="Lapidus A."/>
            <person name="Lavin J.L."/>
            <person name="Lee Y.-H."/>
            <person name="Lindquist E."/>
            <person name="Lilly W."/>
            <person name="Lucas S."/>
            <person name="Morin E."/>
            <person name="Murat C."/>
            <person name="Oguiza J.A."/>
            <person name="Park J."/>
            <person name="Pisabarro A.G."/>
            <person name="Riley R."/>
            <person name="Rosling A."/>
            <person name="Salamov A."/>
            <person name="Schmidt O."/>
            <person name="Schmutz J."/>
            <person name="Skrede I."/>
            <person name="Stenlid J."/>
            <person name="Wiebenga A."/>
            <person name="Xie X."/>
            <person name="Kuees U."/>
            <person name="Hibbett D.S."/>
            <person name="Hoffmeister D."/>
            <person name="Hoegberg N."/>
            <person name="Martin F."/>
            <person name="Grigoriev I.V."/>
            <person name="Watkinson S.C."/>
        </authorList>
    </citation>
    <scope>NUCLEOTIDE SEQUENCE [LARGE SCALE GENOMIC DNA]</scope>
    <source>
        <strain evidence="4">strain S7.3</strain>
    </source>
</reference>